<feature type="region of interest" description="Disordered" evidence="1">
    <location>
        <begin position="1"/>
        <end position="24"/>
    </location>
</feature>
<evidence type="ECO:0000313" key="4">
    <source>
        <dbReference type="Proteomes" id="UP000509579"/>
    </source>
</evidence>
<evidence type="ECO:0000313" key="3">
    <source>
        <dbReference type="EMBL" id="QKV52860.1"/>
    </source>
</evidence>
<dbReference type="Proteomes" id="UP000509579">
    <property type="component" value="Chromosome"/>
</dbReference>
<evidence type="ECO:0000259" key="2">
    <source>
        <dbReference type="PROSITE" id="PS51781"/>
    </source>
</evidence>
<dbReference type="EMBL" id="CP054840">
    <property type="protein sequence ID" value="QKV52860.1"/>
    <property type="molecule type" value="Genomic_DNA"/>
</dbReference>
<reference evidence="3 4" key="1">
    <citation type="submission" date="2020-06" db="EMBL/GenBank/DDBJ databases">
        <title>Acidovorax antarctica sp. nov., isolated from Corinth ice sheet soil, Antarctic Fields Peninsula.</title>
        <authorList>
            <person name="Xu Q."/>
            <person name="Peng F."/>
        </authorList>
    </citation>
    <scope>NUCLEOTIDE SEQUENCE [LARGE SCALE GENOMIC DNA]</scope>
    <source>
        <strain evidence="3 4">16-35-5</strain>
    </source>
</reference>
<evidence type="ECO:0000256" key="1">
    <source>
        <dbReference type="SAM" id="MobiDB-lite"/>
    </source>
</evidence>
<keyword evidence="4" id="KW-1185">Reference proteome</keyword>
<dbReference type="InterPro" id="IPR003646">
    <property type="entry name" value="SH3-like_bac-type"/>
</dbReference>
<proteinExistence type="predicted"/>
<dbReference type="PANTHER" id="PTHR34408">
    <property type="entry name" value="FAMILY PROTEIN, PUTATIVE-RELATED"/>
    <property type="match status" value="1"/>
</dbReference>
<gene>
    <name evidence="3" type="ORF">HUK68_08140</name>
</gene>
<dbReference type="KEGG" id="aant:HUK68_08140"/>
<dbReference type="SMART" id="SM00287">
    <property type="entry name" value="SH3b"/>
    <property type="match status" value="2"/>
</dbReference>
<dbReference type="Pfam" id="PF08239">
    <property type="entry name" value="SH3_3"/>
    <property type="match status" value="1"/>
</dbReference>
<sequence length="189" mass="20957">MPNSARFPASRGTSLQSQHSHRLFPPPDSEIGAVSVLSLTRRFSHFLAAASLSLVALAPTLAQAAEFVSIKGSTVNVREKPSTRSATLWELGRGYPLQVTQRQGKWLKVRDFESSLGWVHAPLTAKTPHMVITARTANLRSGPGQKFKRVARLEQHEVVRTLKKSGNWAQVRRENGQQGWVARSLGWGW</sequence>
<organism evidence="3 4">
    <name type="scientific">Comamonas antarctica</name>
    <dbReference type="NCBI Taxonomy" id="2743470"/>
    <lineage>
        <taxon>Bacteria</taxon>
        <taxon>Pseudomonadati</taxon>
        <taxon>Pseudomonadota</taxon>
        <taxon>Betaproteobacteria</taxon>
        <taxon>Burkholderiales</taxon>
        <taxon>Comamonadaceae</taxon>
        <taxon>Comamonas</taxon>
    </lineage>
</organism>
<dbReference type="Gene3D" id="2.30.30.40">
    <property type="entry name" value="SH3 Domains"/>
    <property type="match status" value="2"/>
</dbReference>
<feature type="domain" description="SH3b" evidence="2">
    <location>
        <begin position="127"/>
        <end position="189"/>
    </location>
</feature>
<protein>
    <submittedName>
        <fullName evidence="3">SH3 domain-containing protein</fullName>
    </submittedName>
</protein>
<name>A0A6N1X504_9BURK</name>
<dbReference type="Pfam" id="PF06347">
    <property type="entry name" value="SH3_4"/>
    <property type="match status" value="1"/>
</dbReference>
<dbReference type="InterPro" id="IPR052354">
    <property type="entry name" value="Cell_Wall_Dynamics_Protein"/>
</dbReference>
<dbReference type="PANTHER" id="PTHR34408:SF1">
    <property type="entry name" value="GLYCOSYL HYDROLASE FAMILY 19 DOMAIN-CONTAINING PROTEIN HI_1415"/>
    <property type="match status" value="1"/>
</dbReference>
<dbReference type="InterPro" id="IPR010466">
    <property type="entry name" value="DUF1058"/>
</dbReference>
<dbReference type="PROSITE" id="PS51781">
    <property type="entry name" value="SH3B"/>
    <property type="match status" value="1"/>
</dbReference>
<dbReference type="AlphaFoldDB" id="A0A6N1X504"/>
<accession>A0A6N1X504</accession>